<feature type="coiled-coil region" evidence="1">
    <location>
        <begin position="44"/>
        <end position="107"/>
    </location>
</feature>
<sequence>MDNSRPGCLKQLLKASTCAKVISQLTRLRYFVPRTKRPGNSTRLKMAEEEIKKQLEEKTAEAATLKEELSQKAAEVIGLQEQCDELRQKLEQVLKLAGDKKEDLLAKVPGGLGGVLGDGSKEEEKPADAAKEVAGDAANAAKSALSSFF</sequence>
<keyword evidence="4" id="KW-1185">Reference proteome</keyword>
<feature type="compositionally biased region" description="Basic and acidic residues" evidence="2">
    <location>
        <begin position="119"/>
        <end position="132"/>
    </location>
</feature>
<gene>
    <name evidence="3" type="ORF">AWC38_SpisGene12111</name>
</gene>
<comment type="caution">
    <text evidence="3">The sequence shown here is derived from an EMBL/GenBank/DDBJ whole genome shotgun (WGS) entry which is preliminary data.</text>
</comment>
<evidence type="ECO:0000313" key="3">
    <source>
        <dbReference type="EMBL" id="PFX23355.1"/>
    </source>
</evidence>
<feature type="region of interest" description="Disordered" evidence="2">
    <location>
        <begin position="113"/>
        <end position="132"/>
    </location>
</feature>
<evidence type="ECO:0000256" key="1">
    <source>
        <dbReference type="SAM" id="Coils"/>
    </source>
</evidence>
<evidence type="ECO:0000256" key="2">
    <source>
        <dbReference type="SAM" id="MobiDB-lite"/>
    </source>
</evidence>
<dbReference type="Proteomes" id="UP000225706">
    <property type="component" value="Unassembled WGS sequence"/>
</dbReference>
<proteinExistence type="predicted"/>
<evidence type="ECO:0000313" key="4">
    <source>
        <dbReference type="Proteomes" id="UP000225706"/>
    </source>
</evidence>
<keyword evidence="1" id="KW-0175">Coiled coil</keyword>
<organism evidence="3 4">
    <name type="scientific">Stylophora pistillata</name>
    <name type="common">Smooth cauliflower coral</name>
    <dbReference type="NCBI Taxonomy" id="50429"/>
    <lineage>
        <taxon>Eukaryota</taxon>
        <taxon>Metazoa</taxon>
        <taxon>Cnidaria</taxon>
        <taxon>Anthozoa</taxon>
        <taxon>Hexacorallia</taxon>
        <taxon>Scleractinia</taxon>
        <taxon>Astrocoeniina</taxon>
        <taxon>Pocilloporidae</taxon>
        <taxon>Stylophora</taxon>
    </lineage>
</organism>
<dbReference type="AlphaFoldDB" id="A0A2B4S4H0"/>
<name>A0A2B4S4H0_STYPI</name>
<dbReference type="EMBL" id="LSMT01000210">
    <property type="protein sequence ID" value="PFX23355.1"/>
    <property type="molecule type" value="Genomic_DNA"/>
</dbReference>
<accession>A0A2B4S4H0</accession>
<protein>
    <submittedName>
        <fullName evidence="3">Uncharacterized protein</fullName>
    </submittedName>
</protein>
<reference evidence="4" key="1">
    <citation type="journal article" date="2017" name="bioRxiv">
        <title>Comparative analysis of the genomes of Stylophora pistillata and Acropora digitifera provides evidence for extensive differences between species of corals.</title>
        <authorList>
            <person name="Voolstra C.R."/>
            <person name="Li Y."/>
            <person name="Liew Y.J."/>
            <person name="Baumgarten S."/>
            <person name="Zoccola D."/>
            <person name="Flot J.-F."/>
            <person name="Tambutte S."/>
            <person name="Allemand D."/>
            <person name="Aranda M."/>
        </authorList>
    </citation>
    <scope>NUCLEOTIDE SEQUENCE [LARGE SCALE GENOMIC DNA]</scope>
</reference>